<evidence type="ECO:0000256" key="3">
    <source>
        <dbReference type="ARBA" id="ARBA00022448"/>
    </source>
</evidence>
<dbReference type="GO" id="GO:0015144">
    <property type="term" value="F:carbohydrate transmembrane transporter activity"/>
    <property type="evidence" value="ECO:0007669"/>
    <property type="project" value="TreeGrafter"/>
</dbReference>
<proteinExistence type="inferred from homology"/>
<keyword evidence="9" id="KW-0998">Cell outer membrane</keyword>
<gene>
    <name evidence="12" type="ORF">A5892_00835</name>
</gene>
<dbReference type="InterPro" id="IPR003192">
    <property type="entry name" value="Porin_LamB"/>
</dbReference>
<dbReference type="GO" id="GO:0046930">
    <property type="term" value="C:pore complex"/>
    <property type="evidence" value="ECO:0007669"/>
    <property type="project" value="UniProtKB-KW"/>
</dbReference>
<evidence type="ECO:0000256" key="2">
    <source>
        <dbReference type="ARBA" id="ARBA00007055"/>
    </source>
</evidence>
<evidence type="ECO:0000256" key="9">
    <source>
        <dbReference type="ARBA" id="ARBA00023237"/>
    </source>
</evidence>
<keyword evidence="6" id="KW-0406">Ion transport</keyword>
<dbReference type="InterPro" id="IPR050286">
    <property type="entry name" value="G_neg_Bact_CarbUptk_Porin"/>
</dbReference>
<comment type="subcellular location">
    <subcellularLocation>
        <location evidence="1">Cell outer membrane</location>
        <topology evidence="1">Multi-pass membrane protein</topology>
    </subcellularLocation>
</comment>
<evidence type="ECO:0000313" key="13">
    <source>
        <dbReference type="Proteomes" id="UP000077875"/>
    </source>
</evidence>
<dbReference type="GO" id="GO:0015774">
    <property type="term" value="P:polysaccharide transport"/>
    <property type="evidence" value="ECO:0007669"/>
    <property type="project" value="TreeGrafter"/>
</dbReference>
<dbReference type="GO" id="GO:0006811">
    <property type="term" value="P:monoatomic ion transport"/>
    <property type="evidence" value="ECO:0007669"/>
    <property type="project" value="UniProtKB-KW"/>
</dbReference>
<keyword evidence="3" id="KW-0813">Transport</keyword>
<keyword evidence="13" id="KW-1185">Reference proteome</keyword>
<evidence type="ECO:0000256" key="7">
    <source>
        <dbReference type="ARBA" id="ARBA00023114"/>
    </source>
</evidence>
<name>A0A172YAN3_9GAMM</name>
<dbReference type="Pfam" id="PF02264">
    <property type="entry name" value="LamB"/>
    <property type="match status" value="1"/>
</dbReference>
<evidence type="ECO:0000256" key="10">
    <source>
        <dbReference type="SAM" id="Coils"/>
    </source>
</evidence>
<dbReference type="PANTHER" id="PTHR38762">
    <property type="entry name" value="CRYPTIC OUTER MEMBRANE PORIN BGLH-RELATED"/>
    <property type="match status" value="1"/>
</dbReference>
<evidence type="ECO:0008006" key="14">
    <source>
        <dbReference type="Google" id="ProtNLM"/>
    </source>
</evidence>
<evidence type="ECO:0000256" key="4">
    <source>
        <dbReference type="ARBA" id="ARBA00022452"/>
    </source>
</evidence>
<dbReference type="RefSeq" id="WP_064121180.1">
    <property type="nucleotide sequence ID" value="NZ_CP015243.1"/>
</dbReference>
<dbReference type="EMBL" id="CP015243">
    <property type="protein sequence ID" value="ANF56186.1"/>
    <property type="molecule type" value="Genomic_DNA"/>
</dbReference>
<organism evidence="12 13">
    <name type="scientific">Halotalea alkalilenta</name>
    <dbReference type="NCBI Taxonomy" id="376489"/>
    <lineage>
        <taxon>Bacteria</taxon>
        <taxon>Pseudomonadati</taxon>
        <taxon>Pseudomonadota</taxon>
        <taxon>Gammaproteobacteria</taxon>
        <taxon>Oceanospirillales</taxon>
        <taxon>Halomonadaceae</taxon>
        <taxon>Halotalea</taxon>
    </lineage>
</organism>
<sequence length="548" mass="60277">MRSAPTSHFLFTLPSALGLLTLSLPVLAQQTPSLEQRLAAMEARITAAEQRAEEAERHAAEARQELEQLRAPQLATLPAPSQEQLVDRQANAAFGMPSGSEPNLASDGAPPAASAPPEPLSGFEFGGYARSGILFNDHGNGGKGGPYFTPAGSVGGPVGRLGNETDTYVEAQLSYNQVFDNGTQARYMMMLADGVETLNDWTSNESDLNVRQVYAELTALPALRGSRAFRDATFWAGKRFDRDNFDIHWFDADFVFLAGTGGGIYDIQPTDWWRTNLSMIGRSYGDYSGAGGSDDTQAYIFTSNNFFGPWQWMVNAIRANDNEYNCRANRYGLTEEECEALTTNSRDGKSAESGVHSMLAYHGESFFGLREGSFKAAFMAGGGLGAELKSIGGDSELLSDARAMRAAIYGTTPINRTWSIAPALMAEQSKDRYVEGDRYDWISFNTRLAQAINENFELQYEFTWQNMDLSPKGYAGRESVKGSFAKLTFAPTLKPITGDFFMRPELRAFVSYLDWTSELDDYSTTDALGSNGFTSGQWQFGLQMETWF</sequence>
<accession>A0A172YAN3</accession>
<keyword evidence="7" id="KW-0626">Porin</keyword>
<dbReference type="GO" id="GO:0009279">
    <property type="term" value="C:cell outer membrane"/>
    <property type="evidence" value="ECO:0007669"/>
    <property type="project" value="UniProtKB-SubCell"/>
</dbReference>
<reference evidence="12 13" key="1">
    <citation type="submission" date="2016-04" db="EMBL/GenBank/DDBJ databases">
        <title>Complete Genome Sequence of Halotalea alkalilenta IHB B 13600.</title>
        <authorList>
            <person name="Swarnkar M.K."/>
            <person name="Sharma A."/>
            <person name="Kaushal K."/>
            <person name="Soni R."/>
            <person name="Rana S."/>
            <person name="Singh A.K."/>
            <person name="Gulati A."/>
        </authorList>
    </citation>
    <scope>NUCLEOTIDE SEQUENCE [LARGE SCALE GENOMIC DNA]</scope>
    <source>
        <strain evidence="12 13">IHB B 13600</strain>
    </source>
</reference>
<dbReference type="Gene3D" id="2.40.170.10">
    <property type="entry name" value="Porin, LamB type"/>
    <property type="match status" value="1"/>
</dbReference>
<dbReference type="SUPFAM" id="SSF56935">
    <property type="entry name" value="Porins"/>
    <property type="match status" value="1"/>
</dbReference>
<comment type="similarity">
    <text evidence="2">Belongs to the porin LamB (TC 1.B.3) family.</text>
</comment>
<dbReference type="CDD" id="cd01346">
    <property type="entry name" value="Maltoporin-like"/>
    <property type="match status" value="1"/>
</dbReference>
<dbReference type="AlphaFoldDB" id="A0A172YAN3"/>
<keyword evidence="10" id="KW-0175">Coiled coil</keyword>
<dbReference type="Proteomes" id="UP000077875">
    <property type="component" value="Chromosome"/>
</dbReference>
<evidence type="ECO:0000256" key="6">
    <source>
        <dbReference type="ARBA" id="ARBA00023065"/>
    </source>
</evidence>
<protein>
    <recommendedName>
        <fullName evidence="14">Porin</fullName>
    </recommendedName>
</protein>
<evidence type="ECO:0000256" key="11">
    <source>
        <dbReference type="SAM" id="MobiDB-lite"/>
    </source>
</evidence>
<keyword evidence="4" id="KW-1134">Transmembrane beta strand</keyword>
<dbReference type="InterPro" id="IPR036998">
    <property type="entry name" value="Porin_LamB_sf"/>
</dbReference>
<dbReference type="STRING" id="376489.A5892_00835"/>
<dbReference type="KEGG" id="haa:A5892_00835"/>
<keyword evidence="5" id="KW-0812">Transmembrane</keyword>
<feature type="coiled-coil region" evidence="10">
    <location>
        <begin position="31"/>
        <end position="72"/>
    </location>
</feature>
<feature type="region of interest" description="Disordered" evidence="11">
    <location>
        <begin position="93"/>
        <end position="121"/>
    </location>
</feature>
<evidence type="ECO:0000256" key="5">
    <source>
        <dbReference type="ARBA" id="ARBA00022692"/>
    </source>
</evidence>
<evidence type="ECO:0000313" key="12">
    <source>
        <dbReference type="EMBL" id="ANF56186.1"/>
    </source>
</evidence>
<keyword evidence="8" id="KW-0472">Membrane</keyword>
<dbReference type="GO" id="GO:0015288">
    <property type="term" value="F:porin activity"/>
    <property type="evidence" value="ECO:0007669"/>
    <property type="project" value="UniProtKB-KW"/>
</dbReference>
<evidence type="ECO:0000256" key="8">
    <source>
        <dbReference type="ARBA" id="ARBA00023136"/>
    </source>
</evidence>
<evidence type="ECO:0000256" key="1">
    <source>
        <dbReference type="ARBA" id="ARBA00004571"/>
    </source>
</evidence>
<dbReference type="PANTHER" id="PTHR38762:SF1">
    <property type="entry name" value="CRYPTIC OUTER MEMBRANE PORIN BGLH-RELATED"/>
    <property type="match status" value="1"/>
</dbReference>